<dbReference type="InterPro" id="IPR035093">
    <property type="entry name" value="RelE/ParE_toxin_dom_sf"/>
</dbReference>
<dbReference type="Proteomes" id="UP001160519">
    <property type="component" value="Unassembled WGS sequence"/>
</dbReference>
<proteinExistence type="predicted"/>
<reference evidence="2" key="1">
    <citation type="submission" date="2023-01" db="EMBL/GenBank/DDBJ databases">
        <title>Biogeochemical cycle of methane in antarctic sediments.</title>
        <authorList>
            <person name="Roldan D.M."/>
            <person name="Menes R.J."/>
        </authorList>
    </citation>
    <scope>NUCLEOTIDE SEQUENCE [LARGE SCALE GENOMIC DNA]</scope>
    <source>
        <strain evidence="2">K-2018 MAG008</strain>
    </source>
</reference>
<dbReference type="EMBL" id="JAQSDF010000001">
    <property type="protein sequence ID" value="MDI1229540.1"/>
    <property type="molecule type" value="Genomic_DNA"/>
</dbReference>
<dbReference type="PANTHER" id="PTHR38813">
    <property type="match status" value="1"/>
</dbReference>
<dbReference type="SUPFAM" id="SSF143011">
    <property type="entry name" value="RelE-like"/>
    <property type="match status" value="1"/>
</dbReference>
<keyword evidence="3" id="KW-1185">Reference proteome</keyword>
<evidence type="ECO:0000313" key="3">
    <source>
        <dbReference type="Proteomes" id="UP001160519"/>
    </source>
</evidence>
<sequence length="88" mass="10413">MKVEYSKKFLKQLAAVPSDIRSKIESFVFEELVSTSSIYEIGKVEKMKGYDGFYKVRFGNYRLGLVIENEMITVKTVMHRREIYKFFP</sequence>
<evidence type="ECO:0000313" key="2">
    <source>
        <dbReference type="EMBL" id="MDI1229540.1"/>
    </source>
</evidence>
<accession>A0AA43TNC5</accession>
<dbReference type="PANTHER" id="PTHR38813:SF1">
    <property type="entry name" value="TOXIN RELE1-RELATED"/>
    <property type="match status" value="1"/>
</dbReference>
<dbReference type="AlphaFoldDB" id="A0AA43TNC5"/>
<gene>
    <name evidence="2" type="ORF">PSU93_00115</name>
</gene>
<keyword evidence="1" id="KW-1277">Toxin-antitoxin system</keyword>
<dbReference type="InterPro" id="IPR007712">
    <property type="entry name" value="RelE/ParE_toxin"/>
</dbReference>
<organism evidence="2 3">
    <name type="scientific">Candidatus Methylobacter titanis</name>
    <dbReference type="NCBI Taxonomy" id="3053457"/>
    <lineage>
        <taxon>Bacteria</taxon>
        <taxon>Pseudomonadati</taxon>
        <taxon>Pseudomonadota</taxon>
        <taxon>Gammaproteobacteria</taxon>
        <taxon>Methylococcales</taxon>
        <taxon>Methylococcaceae</taxon>
        <taxon>Methylobacter</taxon>
    </lineage>
</organism>
<name>A0AA43TNC5_9GAMM</name>
<comment type="caution">
    <text evidence="2">The sequence shown here is derived from an EMBL/GenBank/DDBJ whole genome shotgun (WGS) entry which is preliminary data.</text>
</comment>
<dbReference type="InterPro" id="IPR052747">
    <property type="entry name" value="TA_system_RelE_toxin"/>
</dbReference>
<dbReference type="Gene3D" id="3.30.2310.20">
    <property type="entry name" value="RelE-like"/>
    <property type="match status" value="1"/>
</dbReference>
<protein>
    <submittedName>
        <fullName evidence="2">Type II toxin-antitoxin system RelE/ParE family toxin</fullName>
    </submittedName>
</protein>
<evidence type="ECO:0000256" key="1">
    <source>
        <dbReference type="ARBA" id="ARBA00022649"/>
    </source>
</evidence>
<dbReference type="Pfam" id="PF05016">
    <property type="entry name" value="ParE_toxin"/>
    <property type="match status" value="1"/>
</dbReference>